<dbReference type="PANTHER" id="PTHR24201:SF17">
    <property type="entry name" value="ANKYRIN REPEAT DOMAIN-CONTAINING PROTEIN 10-LIKE ISOFORM X1"/>
    <property type="match status" value="1"/>
</dbReference>
<feature type="region of interest" description="Disordered" evidence="4">
    <location>
        <begin position="178"/>
        <end position="199"/>
    </location>
</feature>
<gene>
    <name evidence="5" type="ORF">FBUS_00630</name>
</gene>
<sequence length="265" mass="29677">MQYELLRIDSPLHYYCMTGDVHTTLKLLNTGDDELFSMDDLHCWTPAHWAANYGRTECLRLLKEHDATSTPSFRSMTLPLHIAAERGHLDCLRLLLDGDCKINTQDYQGDTALHKAVRGGHMSCIQALVAAGARADIKNFSSRTPSEIAALSGYFEIATALNEIARINRIQISHTDTPIAFDSHGPVPNSRKRSSRGVDEVLDKRRKFTDPVLQLATDMVAQPGAVEQTNLQTSVMEHAACMRMADSYADHYASYMNMDQFVRQC</sequence>
<keyword evidence="2 3" id="KW-0040">ANK repeat</keyword>
<dbReference type="SMART" id="SM00248">
    <property type="entry name" value="ANK"/>
    <property type="match status" value="4"/>
</dbReference>
<feature type="repeat" description="ANK" evidence="3">
    <location>
        <begin position="108"/>
        <end position="140"/>
    </location>
</feature>
<evidence type="ECO:0000256" key="1">
    <source>
        <dbReference type="ARBA" id="ARBA00022737"/>
    </source>
</evidence>
<protein>
    <submittedName>
        <fullName evidence="5">Ankyrin repeat domain containing protein 10</fullName>
    </submittedName>
</protein>
<dbReference type="AlphaFoldDB" id="A0A8E0S048"/>
<dbReference type="InterPro" id="IPR002110">
    <property type="entry name" value="Ankyrin_rpt"/>
</dbReference>
<feature type="repeat" description="ANK" evidence="3">
    <location>
        <begin position="75"/>
        <end position="107"/>
    </location>
</feature>
<evidence type="ECO:0000256" key="4">
    <source>
        <dbReference type="SAM" id="MobiDB-lite"/>
    </source>
</evidence>
<keyword evidence="1" id="KW-0677">Repeat</keyword>
<organism evidence="5 6">
    <name type="scientific">Fasciolopsis buskii</name>
    <dbReference type="NCBI Taxonomy" id="27845"/>
    <lineage>
        <taxon>Eukaryota</taxon>
        <taxon>Metazoa</taxon>
        <taxon>Spiralia</taxon>
        <taxon>Lophotrochozoa</taxon>
        <taxon>Platyhelminthes</taxon>
        <taxon>Trematoda</taxon>
        <taxon>Digenea</taxon>
        <taxon>Plagiorchiida</taxon>
        <taxon>Echinostomata</taxon>
        <taxon>Echinostomatoidea</taxon>
        <taxon>Fasciolidae</taxon>
        <taxon>Fasciolopsis</taxon>
    </lineage>
</organism>
<evidence type="ECO:0000256" key="3">
    <source>
        <dbReference type="PROSITE-ProRule" id="PRU00023"/>
    </source>
</evidence>
<name>A0A8E0S048_9TREM</name>
<dbReference type="PANTHER" id="PTHR24201">
    <property type="entry name" value="ANK_REP_REGION DOMAIN-CONTAINING PROTEIN"/>
    <property type="match status" value="1"/>
</dbReference>
<dbReference type="SUPFAM" id="SSF48403">
    <property type="entry name" value="Ankyrin repeat"/>
    <property type="match status" value="1"/>
</dbReference>
<dbReference type="Gene3D" id="1.25.40.20">
    <property type="entry name" value="Ankyrin repeat-containing domain"/>
    <property type="match status" value="2"/>
</dbReference>
<evidence type="ECO:0000313" key="6">
    <source>
        <dbReference type="Proteomes" id="UP000728185"/>
    </source>
</evidence>
<dbReference type="Pfam" id="PF12796">
    <property type="entry name" value="Ank_2"/>
    <property type="match status" value="1"/>
</dbReference>
<dbReference type="Pfam" id="PF00023">
    <property type="entry name" value="Ank"/>
    <property type="match status" value="1"/>
</dbReference>
<evidence type="ECO:0000256" key="2">
    <source>
        <dbReference type="ARBA" id="ARBA00023043"/>
    </source>
</evidence>
<evidence type="ECO:0000313" key="5">
    <source>
        <dbReference type="EMBL" id="KAA0192606.1"/>
    </source>
</evidence>
<dbReference type="PROSITE" id="PS50297">
    <property type="entry name" value="ANK_REP_REGION"/>
    <property type="match status" value="2"/>
</dbReference>
<keyword evidence="6" id="KW-1185">Reference proteome</keyword>
<dbReference type="InterPro" id="IPR036770">
    <property type="entry name" value="Ankyrin_rpt-contain_sf"/>
</dbReference>
<dbReference type="OrthoDB" id="5402602at2759"/>
<dbReference type="Proteomes" id="UP000728185">
    <property type="component" value="Unassembled WGS sequence"/>
</dbReference>
<dbReference type="PROSITE" id="PS50088">
    <property type="entry name" value="ANK_REPEAT"/>
    <property type="match status" value="2"/>
</dbReference>
<accession>A0A8E0S048</accession>
<dbReference type="InterPro" id="IPR050776">
    <property type="entry name" value="Ank_Repeat/CDKN_Inhibitor"/>
</dbReference>
<comment type="caution">
    <text evidence="5">The sequence shown here is derived from an EMBL/GenBank/DDBJ whole genome shotgun (WGS) entry which is preliminary data.</text>
</comment>
<dbReference type="EMBL" id="LUCM01005575">
    <property type="protein sequence ID" value="KAA0192606.1"/>
    <property type="molecule type" value="Genomic_DNA"/>
</dbReference>
<reference evidence="5" key="1">
    <citation type="submission" date="2019-05" db="EMBL/GenBank/DDBJ databases">
        <title>Annotation for the trematode Fasciolopsis buski.</title>
        <authorList>
            <person name="Choi Y.-J."/>
        </authorList>
    </citation>
    <scope>NUCLEOTIDE SEQUENCE</scope>
    <source>
        <strain evidence="5">HT</strain>
        <tissue evidence="5">Whole worm</tissue>
    </source>
</reference>
<proteinExistence type="predicted"/>